<keyword evidence="3 8" id="KW-0285">Flavoprotein</keyword>
<evidence type="ECO:0000256" key="3">
    <source>
        <dbReference type="ARBA" id="ARBA00022630"/>
    </source>
</evidence>
<dbReference type="EC" id="1.-.-.-" evidence="8"/>
<gene>
    <name evidence="9" type="ORF">XNOV1_A029864</name>
</gene>
<keyword evidence="7 8" id="KW-0503">Monooxygenase</keyword>
<dbReference type="Pfam" id="PF00743">
    <property type="entry name" value="FMO-like"/>
    <property type="match status" value="2"/>
</dbReference>
<evidence type="ECO:0000256" key="1">
    <source>
        <dbReference type="ARBA" id="ARBA00001974"/>
    </source>
</evidence>
<dbReference type="GO" id="GO:0050661">
    <property type="term" value="F:NADP binding"/>
    <property type="evidence" value="ECO:0007669"/>
    <property type="project" value="InterPro"/>
</dbReference>
<dbReference type="PANTHER" id="PTHR23023">
    <property type="entry name" value="DIMETHYLANILINE MONOOXYGENASE"/>
    <property type="match status" value="1"/>
</dbReference>
<keyword evidence="5" id="KW-0521">NADP</keyword>
<dbReference type="InterPro" id="IPR020946">
    <property type="entry name" value="Flavin_mOase-like"/>
</dbReference>
<evidence type="ECO:0000256" key="8">
    <source>
        <dbReference type="RuleBase" id="RU361177"/>
    </source>
</evidence>
<evidence type="ECO:0000313" key="9">
    <source>
        <dbReference type="EMBL" id="CAJ1063694.1"/>
    </source>
</evidence>
<evidence type="ECO:0000256" key="6">
    <source>
        <dbReference type="ARBA" id="ARBA00023002"/>
    </source>
</evidence>
<keyword evidence="4 8" id="KW-0274">FAD</keyword>
<dbReference type="AlphaFoldDB" id="A0AAV1FS19"/>
<dbReference type="InterPro" id="IPR000960">
    <property type="entry name" value="Flavin_mOase"/>
</dbReference>
<evidence type="ECO:0000313" key="10">
    <source>
        <dbReference type="Proteomes" id="UP001178508"/>
    </source>
</evidence>
<dbReference type="InterPro" id="IPR050346">
    <property type="entry name" value="FMO-like"/>
</dbReference>
<evidence type="ECO:0000256" key="7">
    <source>
        <dbReference type="ARBA" id="ARBA00023033"/>
    </source>
</evidence>
<dbReference type="InterPro" id="IPR036188">
    <property type="entry name" value="FAD/NAD-bd_sf"/>
</dbReference>
<sequence length="432" mass="48799">MLQRVAVVGAGAAGLCAARHILSRLNQFTPPVVYELTENIGGTWCYDDRVGTYDNGLPIHSSMYKNLRTNLPKEVMMFPDFPFDSHLSSFLPHQEVQRYLERYCDSHHIRPHIRFNTVVKNVKPVIVTEAGEKVRTTWDVTSLDSSSGQKTETFDSVFVCSGHYSDPHIPDIPGIENFKGQVLHSHAYRHPEPFSGKSVVVLGAKASGLDISFELAKVGAQVTLSHRHPHLTFPLPPGIQQSSPVVAVREDGKIRFQDGTASSADVLMFCTGYNFRYPFLDGAQLGLDIQDHIMSPLYLHLVPPAFSSLFFIGICKIICPFPNFHCQVQFALAVLEGSVTLPSQAQMEDEVRQELEGKLAQGVEQRHLLIMQQDQWEYCRTLAHNAGFQPIPPAVRSLYEEVYRQRQIHPENYRLLNYRLVSNSEWELVNDR</sequence>
<dbReference type="Proteomes" id="UP001178508">
    <property type="component" value="Chromosome 9"/>
</dbReference>
<evidence type="ECO:0000256" key="4">
    <source>
        <dbReference type="ARBA" id="ARBA00022827"/>
    </source>
</evidence>
<dbReference type="PRINTS" id="PR00370">
    <property type="entry name" value="FMOXYGENASE"/>
</dbReference>
<comment type="cofactor">
    <cofactor evidence="1 8">
        <name>FAD</name>
        <dbReference type="ChEBI" id="CHEBI:57692"/>
    </cofactor>
</comment>
<dbReference type="GO" id="GO:0004499">
    <property type="term" value="F:N,N-dimethylaniline monooxygenase activity"/>
    <property type="evidence" value="ECO:0007669"/>
    <property type="project" value="InterPro"/>
</dbReference>
<evidence type="ECO:0000256" key="2">
    <source>
        <dbReference type="ARBA" id="ARBA00009183"/>
    </source>
</evidence>
<protein>
    <recommendedName>
        <fullName evidence="8">Flavin-containing monooxygenase</fullName>
        <ecNumber evidence="8">1.-.-.-</ecNumber>
    </recommendedName>
</protein>
<keyword evidence="6 8" id="KW-0560">Oxidoreductase</keyword>
<dbReference type="EMBL" id="OY660872">
    <property type="protein sequence ID" value="CAJ1063694.1"/>
    <property type="molecule type" value="Genomic_DNA"/>
</dbReference>
<organism evidence="9 10">
    <name type="scientific">Xyrichtys novacula</name>
    <name type="common">Pearly razorfish</name>
    <name type="synonym">Hemipteronotus novacula</name>
    <dbReference type="NCBI Taxonomy" id="13765"/>
    <lineage>
        <taxon>Eukaryota</taxon>
        <taxon>Metazoa</taxon>
        <taxon>Chordata</taxon>
        <taxon>Craniata</taxon>
        <taxon>Vertebrata</taxon>
        <taxon>Euteleostomi</taxon>
        <taxon>Actinopterygii</taxon>
        <taxon>Neopterygii</taxon>
        <taxon>Teleostei</taxon>
        <taxon>Neoteleostei</taxon>
        <taxon>Acanthomorphata</taxon>
        <taxon>Eupercaria</taxon>
        <taxon>Labriformes</taxon>
        <taxon>Labridae</taxon>
        <taxon>Xyrichtys</taxon>
    </lineage>
</organism>
<dbReference type="FunFam" id="3.50.50.60:FF:000138">
    <property type="entry name" value="Flavin-containing monooxygenase"/>
    <property type="match status" value="1"/>
</dbReference>
<accession>A0AAV1FS19</accession>
<dbReference type="PIRSF" id="PIRSF000332">
    <property type="entry name" value="FMO"/>
    <property type="match status" value="1"/>
</dbReference>
<evidence type="ECO:0000256" key="5">
    <source>
        <dbReference type="ARBA" id="ARBA00022857"/>
    </source>
</evidence>
<keyword evidence="10" id="KW-1185">Reference proteome</keyword>
<dbReference type="Gene3D" id="3.50.50.60">
    <property type="entry name" value="FAD/NAD(P)-binding domain"/>
    <property type="match status" value="2"/>
</dbReference>
<dbReference type="GO" id="GO:0050660">
    <property type="term" value="F:flavin adenine dinucleotide binding"/>
    <property type="evidence" value="ECO:0007669"/>
    <property type="project" value="InterPro"/>
</dbReference>
<proteinExistence type="inferred from homology"/>
<name>A0AAV1FS19_XYRNO</name>
<reference evidence="9" key="1">
    <citation type="submission" date="2023-08" db="EMBL/GenBank/DDBJ databases">
        <authorList>
            <person name="Alioto T."/>
            <person name="Alioto T."/>
            <person name="Gomez Garrido J."/>
        </authorList>
    </citation>
    <scope>NUCLEOTIDE SEQUENCE</scope>
</reference>
<dbReference type="SUPFAM" id="SSF51905">
    <property type="entry name" value="FAD/NAD(P)-binding domain"/>
    <property type="match status" value="2"/>
</dbReference>
<comment type="similarity">
    <text evidence="2 8">Belongs to the FMO family.</text>
</comment>